<dbReference type="GO" id="GO:0015926">
    <property type="term" value="F:glucosidase activity"/>
    <property type="evidence" value="ECO:0007669"/>
    <property type="project" value="InterPro"/>
</dbReference>
<dbReference type="Pfam" id="PF07745">
    <property type="entry name" value="Glyco_hydro_53"/>
    <property type="match status" value="1"/>
</dbReference>
<dbReference type="PANTHER" id="PTHR34983">
    <property type="entry name" value="ARABINOGALACTAN ENDO-BETA-1,4-GALACTANASE A"/>
    <property type="match status" value="1"/>
</dbReference>
<evidence type="ECO:0000256" key="3">
    <source>
        <dbReference type="ARBA" id="ARBA00023295"/>
    </source>
</evidence>
<dbReference type="SUPFAM" id="SSF51445">
    <property type="entry name" value="(Trans)glycosidases"/>
    <property type="match status" value="1"/>
</dbReference>
<dbReference type="AlphaFoldDB" id="A0AAN4W1J9"/>
<comment type="similarity">
    <text evidence="1 4">Belongs to the glycosyl hydrolase 53 family.</text>
</comment>
<reference evidence="5 6" key="1">
    <citation type="submission" date="2021-12" db="EMBL/GenBank/DDBJ databases">
        <title>Genome sequencing of bacteria with rrn-lacking chromosome and rrn-plasmid.</title>
        <authorList>
            <person name="Anda M."/>
            <person name="Iwasaki W."/>
        </authorList>
    </citation>
    <scope>NUCLEOTIDE SEQUENCE [LARGE SCALE GENOMIC DNA]</scope>
    <source>
        <strain evidence="5 6">NBRC 15940</strain>
    </source>
</reference>
<dbReference type="InterPro" id="IPR017853">
    <property type="entry name" value="GH"/>
</dbReference>
<evidence type="ECO:0000256" key="2">
    <source>
        <dbReference type="ARBA" id="ARBA00022801"/>
    </source>
</evidence>
<evidence type="ECO:0000313" key="6">
    <source>
        <dbReference type="Proteomes" id="UP001310022"/>
    </source>
</evidence>
<keyword evidence="3 4" id="KW-0326">Glycosidase</keyword>
<dbReference type="GO" id="GO:0045490">
    <property type="term" value="P:pectin catabolic process"/>
    <property type="evidence" value="ECO:0007669"/>
    <property type="project" value="TreeGrafter"/>
</dbReference>
<keyword evidence="6" id="KW-1185">Reference proteome</keyword>
<sequence length="372" mass="41055">MAACSSDQREVVPPSDSFVMGADLSYVNQLLDFGGQYADASGTPQDPYALFADIGTDWVRLRLWHDPLWTRDIYGNAGTQMYSDLEDVKLAALKAKNQGMEVLLDIHYSDTWADPGQQELPAAWARLSLNEVEQKVEEYTYQVLAEMQAAGCLPLAVQVGNEINTGMLFPHGALFPEGSGTANPEGLRKMLIAGLKGIARAEDAFGVEIQSVIHCAQPEHTDWFFSTVFGNAPLDFDILGVSFYPAGSSRSIADMGNAIRNLKSKYAKEVMVLEVAYPWTLDYADHNNNILWADDLINGYPASPEGQLTFFRDFCQEVKSAGGSGVIYWEPGWISTDAKTPGGKGSAWENATFFDFKNENRLLPIREVFGEF</sequence>
<dbReference type="PANTHER" id="PTHR34983:SF2">
    <property type="entry name" value="ENDO-BETA-1,4-GALACTANASE"/>
    <property type="match status" value="1"/>
</dbReference>
<dbReference type="Gene3D" id="3.20.20.80">
    <property type="entry name" value="Glycosidases"/>
    <property type="match status" value="1"/>
</dbReference>
<gene>
    <name evidence="5" type="primary">galA</name>
    <name evidence="5" type="ORF">PEDI_31790</name>
</gene>
<dbReference type="EMBL" id="BQKE01000002">
    <property type="protein sequence ID" value="GJM62627.1"/>
    <property type="molecule type" value="Genomic_DNA"/>
</dbReference>
<dbReference type="Proteomes" id="UP001310022">
    <property type="component" value="Unassembled WGS sequence"/>
</dbReference>
<protein>
    <recommendedName>
        <fullName evidence="4">Arabinogalactan endo-beta-1,4-galactanase</fullName>
        <ecNumber evidence="4">3.2.1.89</ecNumber>
    </recommendedName>
</protein>
<dbReference type="EC" id="3.2.1.89" evidence="4"/>
<evidence type="ECO:0000256" key="1">
    <source>
        <dbReference type="ARBA" id="ARBA00010687"/>
    </source>
</evidence>
<proteinExistence type="inferred from homology"/>
<keyword evidence="2 4" id="KW-0378">Hydrolase</keyword>
<dbReference type="GO" id="GO:0031218">
    <property type="term" value="F:arabinogalactan endo-1,4-beta-galactosidase activity"/>
    <property type="evidence" value="ECO:0007669"/>
    <property type="project" value="UniProtKB-EC"/>
</dbReference>
<dbReference type="InterPro" id="IPR011683">
    <property type="entry name" value="Glyco_hydro_53"/>
</dbReference>
<evidence type="ECO:0000313" key="5">
    <source>
        <dbReference type="EMBL" id="GJM62627.1"/>
    </source>
</evidence>
<name>A0AAN4W1J9_9BACT</name>
<organism evidence="5 6">
    <name type="scientific">Persicobacter diffluens</name>
    <dbReference type="NCBI Taxonomy" id="981"/>
    <lineage>
        <taxon>Bacteria</taxon>
        <taxon>Pseudomonadati</taxon>
        <taxon>Bacteroidota</taxon>
        <taxon>Cytophagia</taxon>
        <taxon>Cytophagales</taxon>
        <taxon>Persicobacteraceae</taxon>
        <taxon>Persicobacter</taxon>
    </lineage>
</organism>
<comment type="catalytic activity">
    <reaction evidence="4">
        <text>The enzyme specifically hydrolyzes (1-&gt;4)-beta-D-galactosidic linkages in type I arabinogalactans.</text>
        <dbReference type="EC" id="3.2.1.89"/>
    </reaction>
</comment>
<comment type="caution">
    <text evidence="5">The sequence shown here is derived from an EMBL/GenBank/DDBJ whole genome shotgun (WGS) entry which is preliminary data.</text>
</comment>
<accession>A0AAN4W1J9</accession>
<evidence type="ECO:0000256" key="4">
    <source>
        <dbReference type="RuleBase" id="RU361192"/>
    </source>
</evidence>